<organism evidence="1 2">
    <name type="scientific">Thiothrix caldifontis</name>
    <dbReference type="NCBI Taxonomy" id="525918"/>
    <lineage>
        <taxon>Bacteria</taxon>
        <taxon>Pseudomonadati</taxon>
        <taxon>Pseudomonadota</taxon>
        <taxon>Gammaproteobacteria</taxon>
        <taxon>Thiotrichales</taxon>
        <taxon>Thiotrichaceae</taxon>
        <taxon>Thiothrix</taxon>
    </lineage>
</organism>
<name>A0A1H4GFU9_9GAMM</name>
<dbReference type="STRING" id="525918.SAMN05660964_03433"/>
<accession>A0A1H4GFU9</accession>
<keyword evidence="2" id="KW-1185">Reference proteome</keyword>
<gene>
    <name evidence="1" type="ORF">SAMN05660964_03433</name>
</gene>
<sequence>MAAEEGEGFKYLIGNQFSNLPEEILGVINDCIDKCSRDFDVKAVYLAMNAFSANPQLWWFQPFAYDENGFDMDDPDWLGHYRCDDSLRILTG</sequence>
<evidence type="ECO:0000313" key="2">
    <source>
        <dbReference type="Proteomes" id="UP000199397"/>
    </source>
</evidence>
<dbReference type="OrthoDB" id="280723at2"/>
<evidence type="ECO:0000313" key="1">
    <source>
        <dbReference type="EMBL" id="SEB07900.1"/>
    </source>
</evidence>
<dbReference type="Proteomes" id="UP000199397">
    <property type="component" value="Unassembled WGS sequence"/>
</dbReference>
<protein>
    <submittedName>
        <fullName evidence="1">Uncharacterized protein</fullName>
    </submittedName>
</protein>
<proteinExistence type="predicted"/>
<dbReference type="EMBL" id="FNQP01000032">
    <property type="protein sequence ID" value="SEB07900.1"/>
    <property type="molecule type" value="Genomic_DNA"/>
</dbReference>
<reference evidence="1 2" key="1">
    <citation type="submission" date="2016-10" db="EMBL/GenBank/DDBJ databases">
        <authorList>
            <person name="de Groot N.N."/>
        </authorList>
    </citation>
    <scope>NUCLEOTIDE SEQUENCE [LARGE SCALE GENOMIC DNA]</scope>
    <source>
        <strain evidence="1 2">DSM 21228</strain>
    </source>
</reference>
<dbReference type="AlphaFoldDB" id="A0A1H4GFU9"/>